<dbReference type="EMBL" id="JALZWP010000024">
    <property type="protein sequence ID" value="MCL1630115.1"/>
    <property type="molecule type" value="Genomic_DNA"/>
</dbReference>
<dbReference type="RefSeq" id="WP_249060746.1">
    <property type="nucleotide sequence ID" value="NZ_JALZWP010000024.1"/>
</dbReference>
<gene>
    <name evidence="2" type="ORF">M3N55_15420</name>
</gene>
<evidence type="ECO:0000313" key="2">
    <source>
        <dbReference type="EMBL" id="MCL1630115.1"/>
    </source>
</evidence>
<sequence>MRSTLFTRSASLAKLSILLATYRKVGLDEVKGIIQNPLRPKALLLLRNGRRRLGRKTLVQKLDSCNFGVNMHATWRISVSMKLYKVRKMLRMRLSMLATAVILGTLGAAHADGYVTTENTGVPRTLQAGDRILVNLDIDPRTDYIGVGTVSAIVNEDGTLSNAYITKSLPGSNYEIASYLEGGTVTVDGLPVYATLGAQLYKGFTDPLTVLSEQMNLISQLEPQSYTESDGTVNAWPEFGGLTIETSNLSVPGYSPTGKVLGSEFGGVGQALSGGLPIFFSPIVVGVVTTLTDLSAFYGSTEAPSENYNAYDNSVLEQVLNQVEDVQINMLNAAENLANLDGSINVLESTNVDELLAEFTGDVLFVNGIDGEGTLAGLLKSVSQIVDGTIAIDFFGPAETVNALQTNITNLTTTVIGALNTGVIGQKSGIEANTLDLVNLELESVTQNTGSLANSAQYVEPGDLQLANVATNMATLVDGSVNVDQLMPNTDIVSTTLIGALNTSNIAAEVNQNASNLTHALVGR</sequence>
<accession>A0ABT0M6U0</accession>
<evidence type="ECO:0000313" key="3">
    <source>
        <dbReference type="Proteomes" id="UP001202550"/>
    </source>
</evidence>
<reference evidence="2 3" key="1">
    <citation type="submission" date="2022-05" db="EMBL/GenBank/DDBJ databases">
        <title>Seasonal and diel survey of microbial diversity of the Tyrrhenian coast.</title>
        <authorList>
            <person name="Gattoni G."/>
            <person name="Corral P."/>
        </authorList>
    </citation>
    <scope>NUCLEOTIDE SEQUENCE [LARGE SCALE GENOMIC DNA]</scope>
    <source>
        <strain evidence="2 3">V10</strain>
    </source>
</reference>
<evidence type="ECO:0000256" key="1">
    <source>
        <dbReference type="SAM" id="Phobius"/>
    </source>
</evidence>
<keyword evidence="1" id="KW-1133">Transmembrane helix</keyword>
<comment type="caution">
    <text evidence="2">The sequence shown here is derived from an EMBL/GenBank/DDBJ whole genome shotgun (WGS) entry which is preliminary data.</text>
</comment>
<dbReference type="Proteomes" id="UP001202550">
    <property type="component" value="Unassembled WGS sequence"/>
</dbReference>
<feature type="transmembrane region" description="Helical" evidence="1">
    <location>
        <begin position="90"/>
        <end position="109"/>
    </location>
</feature>
<name>A0ABT0M6U0_9RHOB</name>
<keyword evidence="1" id="KW-0812">Transmembrane</keyword>
<organism evidence="2 3">
    <name type="scientific">Roseinatronobacter domitianus</name>
    <dbReference type="NCBI Taxonomy" id="2940293"/>
    <lineage>
        <taxon>Bacteria</taxon>
        <taxon>Pseudomonadati</taxon>
        <taxon>Pseudomonadota</taxon>
        <taxon>Alphaproteobacteria</taxon>
        <taxon>Rhodobacterales</taxon>
        <taxon>Paracoccaceae</taxon>
        <taxon>Roseinatronobacter</taxon>
    </lineage>
</organism>
<proteinExistence type="predicted"/>
<keyword evidence="3" id="KW-1185">Reference proteome</keyword>
<protein>
    <submittedName>
        <fullName evidence="2">Uncharacterized protein</fullName>
    </submittedName>
</protein>
<keyword evidence="1" id="KW-0472">Membrane</keyword>